<dbReference type="PANTHER" id="PTHR35010">
    <property type="entry name" value="BLL4672 PROTEIN-RELATED"/>
    <property type="match status" value="1"/>
</dbReference>
<dbReference type="CDD" id="cd00093">
    <property type="entry name" value="HTH_XRE"/>
    <property type="match status" value="1"/>
</dbReference>
<organism evidence="2 4">
    <name type="scientific">Paenibacillus macerans</name>
    <name type="common">Bacillus macerans</name>
    <dbReference type="NCBI Taxonomy" id="44252"/>
    <lineage>
        <taxon>Bacteria</taxon>
        <taxon>Bacillati</taxon>
        <taxon>Bacillota</taxon>
        <taxon>Bacilli</taxon>
        <taxon>Bacillales</taxon>
        <taxon>Paenibacillaceae</taxon>
        <taxon>Paenibacillus</taxon>
    </lineage>
</organism>
<dbReference type="Gene3D" id="1.10.260.40">
    <property type="entry name" value="lambda repressor-like DNA-binding domains"/>
    <property type="match status" value="1"/>
</dbReference>
<dbReference type="SUPFAM" id="SSF47413">
    <property type="entry name" value="lambda repressor-like DNA-binding domains"/>
    <property type="match status" value="1"/>
</dbReference>
<reference evidence="2 4" key="1">
    <citation type="submission" date="2014-04" db="EMBL/GenBank/DDBJ databases">
        <authorList>
            <person name="Bishop-Lilly K.A."/>
            <person name="Broomall S.M."/>
            <person name="Chain P.S."/>
            <person name="Chertkov O."/>
            <person name="Coyne S.R."/>
            <person name="Daligault H.E."/>
            <person name="Davenport K.W."/>
            <person name="Erkkila T."/>
            <person name="Frey K.G."/>
            <person name="Gibbons H.S."/>
            <person name="Gu W."/>
            <person name="Jaissle J."/>
            <person name="Johnson S.L."/>
            <person name="Koroleva G.I."/>
            <person name="Ladner J.T."/>
            <person name="Lo C.-C."/>
            <person name="Minogue T.D."/>
            <person name="Munk C."/>
            <person name="Palacios G.F."/>
            <person name="Redden C.L."/>
            <person name="Rosenzweig C.N."/>
            <person name="Scholz M.B."/>
            <person name="Teshima H."/>
            <person name="Xu Y."/>
        </authorList>
    </citation>
    <scope>NUCLEOTIDE SEQUENCE [LARGE SCALE GENOMIC DNA]</scope>
    <source>
        <strain evidence="2 4">8244</strain>
    </source>
</reference>
<evidence type="ECO:0000313" key="5">
    <source>
        <dbReference type="Proteomes" id="UP000442469"/>
    </source>
</evidence>
<accession>A0A090ZAK5</accession>
<dbReference type="GeneID" id="77007623"/>
<dbReference type="Pfam" id="PF13560">
    <property type="entry name" value="HTH_31"/>
    <property type="match status" value="1"/>
</dbReference>
<dbReference type="PATRIC" id="fig|44252.3.peg.3334"/>
<dbReference type="STRING" id="44252.DJ90_1731"/>
<keyword evidence="4" id="KW-1185">Reference proteome</keyword>
<dbReference type="OrthoDB" id="5346389at2"/>
<dbReference type="SMART" id="SM00530">
    <property type="entry name" value="HTH_XRE"/>
    <property type="match status" value="1"/>
</dbReference>
<gene>
    <name evidence="2" type="ORF">DJ90_1731</name>
    <name evidence="3" type="ORF">GNQ08_23640</name>
</gene>
<evidence type="ECO:0000259" key="1">
    <source>
        <dbReference type="PROSITE" id="PS50943"/>
    </source>
</evidence>
<dbReference type="InterPro" id="IPR041413">
    <property type="entry name" value="MLTR_LBD"/>
</dbReference>
<comment type="caution">
    <text evidence="2">The sequence shown here is derived from an EMBL/GenBank/DDBJ whole genome shotgun (WGS) entry which is preliminary data.</text>
</comment>
<dbReference type="AlphaFoldDB" id="A0A090ZAK5"/>
<dbReference type="EMBL" id="JMQA01000029">
    <property type="protein sequence ID" value="KFN08314.1"/>
    <property type="molecule type" value="Genomic_DNA"/>
</dbReference>
<protein>
    <submittedName>
        <fullName evidence="2">Helix-turn-helix domain protein</fullName>
    </submittedName>
    <submittedName>
        <fullName evidence="3">Helix-turn-helix domain-containing protein</fullName>
    </submittedName>
</protein>
<dbReference type="Proteomes" id="UP000442469">
    <property type="component" value="Unassembled WGS sequence"/>
</dbReference>
<dbReference type="InterPro" id="IPR010982">
    <property type="entry name" value="Lambda_DNA-bd_dom_sf"/>
</dbReference>
<evidence type="ECO:0000313" key="2">
    <source>
        <dbReference type="EMBL" id="KFN08314.1"/>
    </source>
</evidence>
<name>A0A090ZAK5_PAEMA</name>
<feature type="domain" description="HTH cro/C1-type" evidence="1">
    <location>
        <begin position="53"/>
        <end position="100"/>
    </location>
</feature>
<proteinExistence type="predicted"/>
<evidence type="ECO:0000313" key="4">
    <source>
        <dbReference type="Proteomes" id="UP000029278"/>
    </source>
</evidence>
<dbReference type="Pfam" id="PF17765">
    <property type="entry name" value="MLTR_LBD"/>
    <property type="match status" value="1"/>
</dbReference>
<dbReference type="HOGENOM" id="CLU_057862_1_0_9"/>
<dbReference type="InterPro" id="IPR001387">
    <property type="entry name" value="Cro/C1-type_HTH"/>
</dbReference>
<evidence type="ECO:0000313" key="3">
    <source>
        <dbReference type="EMBL" id="MUG25364.1"/>
    </source>
</evidence>
<dbReference type="EMBL" id="WNZZ01000024">
    <property type="protein sequence ID" value="MUG25364.1"/>
    <property type="molecule type" value="Genomic_DNA"/>
</dbReference>
<dbReference type="Gene3D" id="3.30.450.180">
    <property type="match status" value="1"/>
</dbReference>
<dbReference type="PROSITE" id="PS50943">
    <property type="entry name" value="HTH_CROC1"/>
    <property type="match status" value="1"/>
</dbReference>
<dbReference type="Proteomes" id="UP000029278">
    <property type="component" value="Unassembled WGS sequence"/>
</dbReference>
<sequence>MLDQNGINGNLVSTDLNSTRAKTLGDYLKSRRARLQPEQAGLPKSHGQRRTPGLRREEVAILAGVSATYYTWLEQGREVAVSRDVIESIGKALRLSPDEHMHLLKLWNANEPEAVTKITTEVKPQWKEIVDAMAFPCFISNDRAELLVWNRAVDECIADFSAQPQGQRNMMTLLFTDPEMRKRLINWEEMAAHSVAIFRTSYDKYAHDPWFAQFVAELSRESAEFADLWQLHRVEVKRVTRVFYRGSDENQVFVYDINSLAFTTDHPDLHLCIYTPVSAC</sequence>
<dbReference type="GO" id="GO:0003677">
    <property type="term" value="F:DNA binding"/>
    <property type="evidence" value="ECO:0007669"/>
    <property type="project" value="InterPro"/>
</dbReference>
<reference evidence="3 5" key="2">
    <citation type="submission" date="2019-11" db="EMBL/GenBank/DDBJ databases">
        <title>Draft genome sequences of five Paenibacillus species of dairy origin.</title>
        <authorList>
            <person name="Olajide A.M."/>
            <person name="Chen S."/>
            <person name="Lapointe G."/>
        </authorList>
    </citation>
    <scope>NUCLEOTIDE SEQUENCE [LARGE SCALE GENOMIC DNA]</scope>
    <source>
        <strain evidence="3 5">3CT49</strain>
    </source>
</reference>
<dbReference type="RefSeq" id="WP_051985486.1">
    <property type="nucleotide sequence ID" value="NZ_JAHAJO010000091.1"/>
</dbReference>